<evidence type="ECO:0000313" key="2">
    <source>
        <dbReference type="EMBL" id="MDB6373881.1"/>
    </source>
</evidence>
<protein>
    <submittedName>
        <fullName evidence="2">Phosphoadenosine phosphosulfate reductase family protein</fullName>
    </submittedName>
</protein>
<feature type="domain" description="Phosphoadenosine phosphosulphate reductase" evidence="1">
    <location>
        <begin position="68"/>
        <end position="257"/>
    </location>
</feature>
<sequence length="812" mass="93374">MQQSFDFNPPNSIYAPILTGDKWDTIWQTLASDEDLNYVDASADTSLAGMITTGVSAIYNALIDGWTISLAYSSGKDSEVVLHLFLMALMRAKRSGYKISQYHFIQHTDTRIENPEVRWLADTKLAELEKFIQKHDLPLTIIIARPGLTSSWTGRILTGRGLPTFSNSNARQCTNELKVSSARRAKARYMHALPKTIRDRVCLLLGSRDAESTIRANNIAKKGGSADKIRVTNDGGELYPIRHWLQGHIWEFLLSSGSEAKYPLPSYLPNNNATAELYKAATGECVWSGSQKHASEACGSRFGCWACQAVRLDKSMENLLRSDEEKYAYMLGLNRIQRFLSKRRYAWEDRHPVGRTIYEGGFIKIQPDVYSPRFLDRLLHICCSVDYVEQKRAEDVMEKLLSGQLEDNEQNRRMAEPQFRIVSEEAIVHIDFMWSFHHFNEKPFRALEIYRCVWAKGELDLLEDEPDMPIVPKQPIPKPLWLKVGKFGDNSAFDGLSDPISEMTYFDGDNDERVCRTIKTSKGLRRVMNFVEDDEVTIDEDAASFIIWVEYPRLKADVDAGKYTPGSAAQFYLRYGAVALCKGKAAIYHRMMQRGQTYHRLGLSGAQTMEDIAQRKDLRILTTDKYQYVLKHTLKARIIRFKWWVNLAFTIEYHLSNMTSFGLWLSIVLQQEERETLLEQEKLMTNQVLNAVTSQTSAWCLLVVKKESSTSRTTDALRRSWRKERSLAYTKIQRVPEQLKPLVASELYNTYRQMLFELNTNRRLSVGLHAMQELAQSNFDALRVHIRVIMRIIRQYQNAQNDNEQGELFIVT</sequence>
<reference evidence="2" key="1">
    <citation type="submission" date="2023-01" db="EMBL/GenBank/DDBJ databases">
        <title>Genome sequencing of Photorhabdus bodei 09-20.</title>
        <authorList>
            <person name="Kalindamar S."/>
            <person name="Kumru S."/>
        </authorList>
    </citation>
    <scope>NUCLEOTIDE SEQUENCE</scope>
    <source>
        <strain evidence="2">09-20</strain>
    </source>
</reference>
<gene>
    <name evidence="2" type="ORF">PH362_18590</name>
</gene>
<comment type="caution">
    <text evidence="2">The sequence shown here is derived from an EMBL/GenBank/DDBJ whole genome shotgun (WGS) entry which is preliminary data.</text>
</comment>
<dbReference type="GO" id="GO:0003824">
    <property type="term" value="F:catalytic activity"/>
    <property type="evidence" value="ECO:0007669"/>
    <property type="project" value="InterPro"/>
</dbReference>
<proteinExistence type="predicted"/>
<dbReference type="SUPFAM" id="SSF52402">
    <property type="entry name" value="Adenine nucleotide alpha hydrolases-like"/>
    <property type="match status" value="1"/>
</dbReference>
<dbReference type="EMBL" id="JAQMFO010000031">
    <property type="protein sequence ID" value="MDB6373881.1"/>
    <property type="molecule type" value="Genomic_DNA"/>
</dbReference>
<dbReference type="InterPro" id="IPR002500">
    <property type="entry name" value="PAPS_reduct_dom"/>
</dbReference>
<dbReference type="RefSeq" id="WP_271867257.1">
    <property type="nucleotide sequence ID" value="NZ_JAQMFO010000031.1"/>
</dbReference>
<dbReference type="Pfam" id="PF01507">
    <property type="entry name" value="PAPS_reduct"/>
    <property type="match status" value="1"/>
</dbReference>
<evidence type="ECO:0000313" key="3">
    <source>
        <dbReference type="Proteomes" id="UP001212996"/>
    </source>
</evidence>
<dbReference type="Proteomes" id="UP001212996">
    <property type="component" value="Unassembled WGS sequence"/>
</dbReference>
<dbReference type="AlphaFoldDB" id="A0AAW6BMX0"/>
<evidence type="ECO:0000259" key="1">
    <source>
        <dbReference type="Pfam" id="PF01507"/>
    </source>
</evidence>
<dbReference type="Gene3D" id="3.40.50.620">
    <property type="entry name" value="HUPs"/>
    <property type="match status" value="1"/>
</dbReference>
<name>A0AAW6BMX0_9GAMM</name>
<dbReference type="InterPro" id="IPR014729">
    <property type="entry name" value="Rossmann-like_a/b/a_fold"/>
</dbReference>
<organism evidence="2 3">
    <name type="scientific">Photorhabdus bodei</name>
    <dbReference type="NCBI Taxonomy" id="2029681"/>
    <lineage>
        <taxon>Bacteria</taxon>
        <taxon>Pseudomonadati</taxon>
        <taxon>Pseudomonadota</taxon>
        <taxon>Gammaproteobacteria</taxon>
        <taxon>Enterobacterales</taxon>
        <taxon>Morganellaceae</taxon>
        <taxon>Photorhabdus</taxon>
    </lineage>
</organism>
<accession>A0AAW6BMX0</accession>